<dbReference type="HOGENOM" id="CLU_1437805_0_0_1"/>
<dbReference type="OMA" id="QRIVRCE"/>
<keyword evidence="8" id="KW-1185">Reference proteome</keyword>
<feature type="non-terminal residue" evidence="7">
    <location>
        <position position="1"/>
    </location>
</feature>
<keyword evidence="3 6" id="KW-0328">Glycosyltransferase</keyword>
<dbReference type="EMBL" id="DS270462">
    <property type="protein sequence ID" value="EFO94232.1"/>
    <property type="molecule type" value="Genomic_DNA"/>
</dbReference>
<dbReference type="Pfam" id="PF01697">
    <property type="entry name" value="Glyco_transf_92"/>
    <property type="match status" value="1"/>
</dbReference>
<keyword evidence="5" id="KW-0472">Membrane</keyword>
<evidence type="ECO:0000313" key="7">
    <source>
        <dbReference type="EMBL" id="EFO94232.1"/>
    </source>
</evidence>
<evidence type="ECO:0000256" key="1">
    <source>
        <dbReference type="ARBA" id="ARBA00004167"/>
    </source>
</evidence>
<reference evidence="7" key="1">
    <citation type="submission" date="2007-07" db="EMBL/GenBank/DDBJ databases">
        <title>PCAP assembly of the Caenorhabditis remanei genome.</title>
        <authorList>
            <consortium name="The Caenorhabditis remanei Sequencing Consortium"/>
            <person name="Wilson R.K."/>
        </authorList>
    </citation>
    <scope>NUCLEOTIDE SEQUENCE [LARGE SCALE GENOMIC DNA]</scope>
    <source>
        <strain evidence="7">PB4641</strain>
    </source>
</reference>
<dbReference type="InterPro" id="IPR008166">
    <property type="entry name" value="Glyco_transf_92"/>
</dbReference>
<evidence type="ECO:0000256" key="5">
    <source>
        <dbReference type="ARBA" id="ARBA00023136"/>
    </source>
</evidence>
<dbReference type="GO" id="GO:0016757">
    <property type="term" value="F:glycosyltransferase activity"/>
    <property type="evidence" value="ECO:0007669"/>
    <property type="project" value="UniProtKB-UniRule"/>
</dbReference>
<evidence type="ECO:0000256" key="2">
    <source>
        <dbReference type="ARBA" id="ARBA00007647"/>
    </source>
</evidence>
<keyword evidence="4 6" id="KW-0808">Transferase</keyword>
<comment type="subcellular location">
    <subcellularLocation>
        <location evidence="1">Membrane</location>
        <topology evidence="1">Single-pass membrane protein</topology>
    </subcellularLocation>
</comment>
<accession>E3NU95</accession>
<organism evidence="8">
    <name type="scientific">Caenorhabditis remanei</name>
    <name type="common">Caenorhabditis vulgaris</name>
    <dbReference type="NCBI Taxonomy" id="31234"/>
    <lineage>
        <taxon>Eukaryota</taxon>
        <taxon>Metazoa</taxon>
        <taxon>Ecdysozoa</taxon>
        <taxon>Nematoda</taxon>
        <taxon>Chromadorea</taxon>
        <taxon>Rhabditida</taxon>
        <taxon>Rhabditina</taxon>
        <taxon>Rhabditomorpha</taxon>
        <taxon>Rhabditoidea</taxon>
        <taxon>Rhabditidae</taxon>
        <taxon>Peloderinae</taxon>
        <taxon>Caenorhabditis</taxon>
    </lineage>
</organism>
<evidence type="ECO:0000256" key="3">
    <source>
        <dbReference type="ARBA" id="ARBA00022676"/>
    </source>
</evidence>
<dbReference type="InParanoid" id="E3NU95"/>
<evidence type="ECO:0000256" key="4">
    <source>
        <dbReference type="ARBA" id="ARBA00022679"/>
    </source>
</evidence>
<evidence type="ECO:0000256" key="6">
    <source>
        <dbReference type="RuleBase" id="RU366017"/>
    </source>
</evidence>
<gene>
    <name evidence="7" type="ORF">CRE_30332</name>
</gene>
<dbReference type="GO" id="GO:0016020">
    <property type="term" value="C:membrane"/>
    <property type="evidence" value="ECO:0007669"/>
    <property type="project" value="UniProtKB-SubCell"/>
</dbReference>
<evidence type="ECO:0000313" key="8">
    <source>
        <dbReference type="Proteomes" id="UP000008281"/>
    </source>
</evidence>
<proteinExistence type="inferred from homology"/>
<dbReference type="eggNOG" id="KOG4735">
    <property type="taxonomic scope" value="Eukaryota"/>
</dbReference>
<dbReference type="AlphaFoldDB" id="E3NU95"/>
<dbReference type="EC" id="2.4.1.-" evidence="6"/>
<comment type="similarity">
    <text evidence="2 6">Belongs to the glycosyltransferase 92 family.</text>
</comment>
<sequence length="189" mass="22433">RTGEIELTVIQSEYKTIDWQFHLLQINLTIQECHQRSKHHSKWVINVDIDERLVILDDKIKSVGSLLSGYDIAAMYYHWAYQRYPDTVAEYVTSEVALFRHYRTSEKNILGSGWLTDPNYKNFSIVPEETKFAEKLKENVLKKIKYVYDQRVLYCEEIAEIPYEEYKEFGHDIFNCTFRNETGSNKSID</sequence>
<protein>
    <recommendedName>
        <fullName evidence="6">Glycosyltransferase family 92 protein</fullName>
        <ecNumber evidence="6">2.4.1.-</ecNumber>
    </recommendedName>
</protein>
<name>E3NU95_CAERE</name>
<dbReference type="Proteomes" id="UP000008281">
    <property type="component" value="Unassembled WGS sequence"/>
</dbReference>
<dbReference type="OrthoDB" id="2020852at2759"/>